<dbReference type="Proteomes" id="UP000054843">
    <property type="component" value="Unassembled WGS sequence"/>
</dbReference>
<name>A0A0V1MZK3_9BILA</name>
<dbReference type="EMBL" id="JYDO01000024">
    <property type="protein sequence ID" value="KRZ76926.1"/>
    <property type="molecule type" value="Genomic_DNA"/>
</dbReference>
<sequence>MELLLQCKWISGHFKPSFQSTPSPRFSQPTNSNWNHSTLTGTASLAMEYGSFSASLNILVVKGQRCSLLGRNWFELLGIRLC</sequence>
<gene>
    <name evidence="1" type="ORF">T10_1332</name>
</gene>
<accession>A0A0V1MZK3</accession>
<organism evidence="1 2">
    <name type="scientific">Trichinella papuae</name>
    <dbReference type="NCBI Taxonomy" id="268474"/>
    <lineage>
        <taxon>Eukaryota</taxon>
        <taxon>Metazoa</taxon>
        <taxon>Ecdysozoa</taxon>
        <taxon>Nematoda</taxon>
        <taxon>Enoplea</taxon>
        <taxon>Dorylaimia</taxon>
        <taxon>Trichinellida</taxon>
        <taxon>Trichinellidae</taxon>
        <taxon>Trichinella</taxon>
    </lineage>
</organism>
<evidence type="ECO:0000313" key="1">
    <source>
        <dbReference type="EMBL" id="KRZ76926.1"/>
    </source>
</evidence>
<reference evidence="1 2" key="1">
    <citation type="submission" date="2015-01" db="EMBL/GenBank/DDBJ databases">
        <title>Evolution of Trichinella species and genotypes.</title>
        <authorList>
            <person name="Korhonen P.K."/>
            <person name="Edoardo P."/>
            <person name="Giuseppe L.R."/>
            <person name="Gasser R.B."/>
        </authorList>
    </citation>
    <scope>NUCLEOTIDE SEQUENCE [LARGE SCALE GENOMIC DNA]</scope>
    <source>
        <strain evidence="1">ISS1980</strain>
    </source>
</reference>
<keyword evidence="2" id="KW-1185">Reference proteome</keyword>
<evidence type="ECO:0000313" key="2">
    <source>
        <dbReference type="Proteomes" id="UP000054843"/>
    </source>
</evidence>
<proteinExistence type="predicted"/>
<protein>
    <submittedName>
        <fullName evidence="1">Uncharacterized protein</fullName>
    </submittedName>
</protein>
<dbReference type="AlphaFoldDB" id="A0A0V1MZK3"/>
<comment type="caution">
    <text evidence="1">The sequence shown here is derived from an EMBL/GenBank/DDBJ whole genome shotgun (WGS) entry which is preliminary data.</text>
</comment>